<dbReference type="SUPFAM" id="SSF50978">
    <property type="entry name" value="WD40 repeat-like"/>
    <property type="match status" value="1"/>
</dbReference>
<reference evidence="6" key="1">
    <citation type="submission" date="2022-07" db="EMBL/GenBank/DDBJ databases">
        <title>Phylogenomic reconstructions and comparative analyses of Kickxellomycotina fungi.</title>
        <authorList>
            <person name="Reynolds N.K."/>
            <person name="Stajich J.E."/>
            <person name="Barry K."/>
            <person name="Grigoriev I.V."/>
            <person name="Crous P."/>
            <person name="Smith M.E."/>
        </authorList>
    </citation>
    <scope>NUCLEOTIDE SEQUENCE</scope>
    <source>
        <strain evidence="6">NRRL 1566</strain>
    </source>
</reference>
<evidence type="ECO:0000256" key="3">
    <source>
        <dbReference type="ARBA" id="ARBA00037931"/>
    </source>
</evidence>
<dbReference type="Proteomes" id="UP001139887">
    <property type="component" value="Unassembled WGS sequence"/>
</dbReference>
<dbReference type="AlphaFoldDB" id="A0A9W8IK77"/>
<dbReference type="PANTHER" id="PTHR19854">
    <property type="entry name" value="TRANSDUCIN BETA-LIKE 3"/>
    <property type="match status" value="1"/>
</dbReference>
<dbReference type="InterPro" id="IPR019775">
    <property type="entry name" value="WD40_repeat_CS"/>
</dbReference>
<comment type="similarity">
    <text evidence="3">Belongs to the WD repeat ASA1 family.</text>
</comment>
<dbReference type="InterPro" id="IPR036322">
    <property type="entry name" value="WD40_repeat_dom_sf"/>
</dbReference>
<dbReference type="SMART" id="SM00320">
    <property type="entry name" value="WD40"/>
    <property type="match status" value="4"/>
</dbReference>
<accession>A0A9W8IK77</accession>
<gene>
    <name evidence="6" type="primary">GNB1L</name>
    <name evidence="6" type="ORF">IWW36_000200</name>
</gene>
<dbReference type="InterPro" id="IPR001680">
    <property type="entry name" value="WD40_rpt"/>
</dbReference>
<dbReference type="EMBL" id="JANBUW010000002">
    <property type="protein sequence ID" value="KAJ2852571.1"/>
    <property type="molecule type" value="Genomic_DNA"/>
</dbReference>
<dbReference type="OrthoDB" id="7668193at2759"/>
<comment type="caution">
    <text evidence="6">The sequence shown here is derived from an EMBL/GenBank/DDBJ whole genome shotgun (WGS) entry which is preliminary data.</text>
</comment>
<sequence length="348" mass="38961">MLQPDFVFRGHQSAVNCVHFMCDSRFLVSGDQDGKLIVWNMLLKRQLASVSTAHSGAVLAISSTKTTIITQGRDNKLCLWLLDAQEFSGTLQLQRTLDIESMNFCKFSSMSEWVAGLVAGSTESAFVYNVEQDKRLTFSIERKSFTRMGTRQDTPMCLYLSYNDKLELLVGYESNTLQCVELLVQDNSADSRIKYAVDLPHKEPLMSIDMDAQKQMIYTCAADNTICCLAAEPSNGKDIKTAVIPHSGSSHIRCFAAANLVAVAGWDYALHLYTLNLNPIQKLCFHRAALTCVDMSSKSNQPLLGIDNELAQQRWMSQPQWIAVASRDSRISLWNKSRINHTHDPTST</sequence>
<keyword evidence="7" id="KW-1185">Reference proteome</keyword>
<proteinExistence type="inferred from homology"/>
<name>A0A9W8IK77_9FUNG</name>
<evidence type="ECO:0000256" key="2">
    <source>
        <dbReference type="ARBA" id="ARBA00022737"/>
    </source>
</evidence>
<evidence type="ECO:0000256" key="4">
    <source>
        <dbReference type="ARBA" id="ARBA00040563"/>
    </source>
</evidence>
<dbReference type="Pfam" id="PF00400">
    <property type="entry name" value="WD40"/>
    <property type="match status" value="1"/>
</dbReference>
<evidence type="ECO:0000256" key="1">
    <source>
        <dbReference type="ARBA" id="ARBA00022574"/>
    </source>
</evidence>
<keyword evidence="1 5" id="KW-0853">WD repeat</keyword>
<organism evidence="6 7">
    <name type="scientific">Coemansia brasiliensis</name>
    <dbReference type="NCBI Taxonomy" id="2650707"/>
    <lineage>
        <taxon>Eukaryota</taxon>
        <taxon>Fungi</taxon>
        <taxon>Fungi incertae sedis</taxon>
        <taxon>Zoopagomycota</taxon>
        <taxon>Kickxellomycotina</taxon>
        <taxon>Kickxellomycetes</taxon>
        <taxon>Kickxellales</taxon>
        <taxon>Kickxellaceae</taxon>
        <taxon>Coemansia</taxon>
    </lineage>
</organism>
<dbReference type="PROSITE" id="PS00678">
    <property type="entry name" value="WD_REPEATS_1"/>
    <property type="match status" value="1"/>
</dbReference>
<dbReference type="PROSITE" id="PS50294">
    <property type="entry name" value="WD_REPEATS_REGION"/>
    <property type="match status" value="1"/>
</dbReference>
<dbReference type="PROSITE" id="PS50082">
    <property type="entry name" value="WD_REPEATS_2"/>
    <property type="match status" value="1"/>
</dbReference>
<feature type="repeat" description="WD" evidence="5">
    <location>
        <begin position="8"/>
        <end position="49"/>
    </location>
</feature>
<evidence type="ECO:0000256" key="5">
    <source>
        <dbReference type="PROSITE-ProRule" id="PRU00221"/>
    </source>
</evidence>
<keyword evidence="2" id="KW-0677">Repeat</keyword>
<protein>
    <recommendedName>
        <fullName evidence="4">ASTRA-associated protein 1</fullName>
    </recommendedName>
</protein>
<evidence type="ECO:0000313" key="7">
    <source>
        <dbReference type="Proteomes" id="UP001139887"/>
    </source>
</evidence>
<dbReference type="Gene3D" id="2.130.10.10">
    <property type="entry name" value="YVTN repeat-like/Quinoprotein amine dehydrogenase"/>
    <property type="match status" value="2"/>
</dbReference>
<evidence type="ECO:0000313" key="6">
    <source>
        <dbReference type="EMBL" id="KAJ2852571.1"/>
    </source>
</evidence>
<dbReference type="InterPro" id="IPR015943">
    <property type="entry name" value="WD40/YVTN_repeat-like_dom_sf"/>
</dbReference>
<dbReference type="PANTHER" id="PTHR19854:SF1">
    <property type="entry name" value="GUANINE NUCLEOTIDE-BINDING PROTEIN SUBUNIT BETA-LIKE PROTEIN 1"/>
    <property type="match status" value="1"/>
</dbReference>